<evidence type="ECO:0000313" key="2">
    <source>
        <dbReference type="EMBL" id="KRY80353.1"/>
    </source>
</evidence>
<evidence type="ECO:0000313" key="5">
    <source>
        <dbReference type="Proteomes" id="UP000054995"/>
    </source>
</evidence>
<gene>
    <name evidence="4" type="ORF">T4D_12064</name>
    <name evidence="2" type="ORF">T4D_14869</name>
    <name evidence="3" type="ORF">T4D_16410</name>
</gene>
<dbReference type="Proteomes" id="UP000054995">
    <property type="component" value="Unassembled WGS sequence"/>
</dbReference>
<sequence>MRVNNSRQSLAFPPPPPELHRTDLTASMRTLTRHPSQSNYGRSPENGPRTLGSRVPCLKTLETSVQGVFHSPLACCCGAKVVESG</sequence>
<feature type="region of interest" description="Disordered" evidence="1">
    <location>
        <begin position="1"/>
        <end position="51"/>
    </location>
</feature>
<feature type="compositionally biased region" description="Polar residues" evidence="1">
    <location>
        <begin position="24"/>
        <end position="41"/>
    </location>
</feature>
<dbReference type="EMBL" id="JYDT01000165">
    <property type="protein sequence ID" value="KRY82687.1"/>
    <property type="molecule type" value="Genomic_DNA"/>
</dbReference>
<comment type="caution">
    <text evidence="4">The sequence shown here is derived from an EMBL/GenBank/DDBJ whole genome shotgun (WGS) entry which is preliminary data.</text>
</comment>
<dbReference type="EMBL" id="JYDT01000205">
    <property type="protein sequence ID" value="KRY81785.1"/>
    <property type="molecule type" value="Genomic_DNA"/>
</dbReference>
<organism evidence="4 5">
    <name type="scientific">Trichinella pseudospiralis</name>
    <name type="common">Parasitic roundworm</name>
    <dbReference type="NCBI Taxonomy" id="6337"/>
    <lineage>
        <taxon>Eukaryota</taxon>
        <taxon>Metazoa</taxon>
        <taxon>Ecdysozoa</taxon>
        <taxon>Nematoda</taxon>
        <taxon>Enoplea</taxon>
        <taxon>Dorylaimia</taxon>
        <taxon>Trichinellida</taxon>
        <taxon>Trichinellidae</taxon>
        <taxon>Trichinella</taxon>
    </lineage>
</organism>
<name>A0A0V1FAB0_TRIPS</name>
<evidence type="ECO:0000313" key="4">
    <source>
        <dbReference type="EMBL" id="KRY82687.1"/>
    </source>
</evidence>
<keyword evidence="5" id="KW-1185">Reference proteome</keyword>
<dbReference type="AlphaFoldDB" id="A0A0V1FAB0"/>
<evidence type="ECO:0000256" key="1">
    <source>
        <dbReference type="SAM" id="MobiDB-lite"/>
    </source>
</evidence>
<dbReference type="EMBL" id="JYDT01000572">
    <property type="protein sequence ID" value="KRY80353.1"/>
    <property type="molecule type" value="Genomic_DNA"/>
</dbReference>
<evidence type="ECO:0000313" key="3">
    <source>
        <dbReference type="EMBL" id="KRY81785.1"/>
    </source>
</evidence>
<dbReference type="OrthoDB" id="5921513at2759"/>
<accession>A0A0V1FAB0</accession>
<reference evidence="4 5" key="1">
    <citation type="submission" date="2015-01" db="EMBL/GenBank/DDBJ databases">
        <title>Evolution of Trichinella species and genotypes.</title>
        <authorList>
            <person name="Korhonen P.K."/>
            <person name="Edoardo P."/>
            <person name="Giuseppe L.R."/>
            <person name="Gasser R.B."/>
        </authorList>
    </citation>
    <scope>NUCLEOTIDE SEQUENCE [LARGE SCALE GENOMIC DNA]</scope>
    <source>
        <strain evidence="4">ISS470</strain>
    </source>
</reference>
<proteinExistence type="predicted"/>
<protein>
    <submittedName>
        <fullName evidence="4">Uncharacterized protein</fullName>
    </submittedName>
</protein>